<name>A0A919P1I5_9CELL</name>
<evidence type="ECO:0000256" key="8">
    <source>
        <dbReference type="SAM" id="MobiDB-lite"/>
    </source>
</evidence>
<feature type="region of interest" description="Disordered" evidence="8">
    <location>
        <begin position="415"/>
        <end position="435"/>
    </location>
</feature>
<comment type="similarity">
    <text evidence="1">Belongs to the NADH dehydrogenase family.</text>
</comment>
<evidence type="ECO:0000256" key="5">
    <source>
        <dbReference type="ARBA" id="ARBA00023002"/>
    </source>
</evidence>
<dbReference type="GO" id="GO:0050136">
    <property type="term" value="F:NADH dehydrogenase (quinone) (non-electrogenic) activity"/>
    <property type="evidence" value="ECO:0007669"/>
    <property type="project" value="UniProtKB-EC"/>
</dbReference>
<dbReference type="Pfam" id="PF07992">
    <property type="entry name" value="Pyr_redox_2"/>
    <property type="match status" value="1"/>
</dbReference>
<dbReference type="InterPro" id="IPR045024">
    <property type="entry name" value="NDH-2"/>
</dbReference>
<reference evidence="10" key="1">
    <citation type="submission" date="2021-01" db="EMBL/GenBank/DDBJ databases">
        <title>Whole genome shotgun sequence of Cellulomonas chitinilytica NBRC 110799.</title>
        <authorList>
            <person name="Komaki H."/>
            <person name="Tamura T."/>
        </authorList>
    </citation>
    <scope>NUCLEOTIDE SEQUENCE</scope>
    <source>
        <strain evidence="10">NBRC 110799</strain>
    </source>
</reference>
<organism evidence="10 11">
    <name type="scientific">Cellulomonas chitinilytica</name>
    <dbReference type="NCBI Taxonomy" id="398759"/>
    <lineage>
        <taxon>Bacteria</taxon>
        <taxon>Bacillati</taxon>
        <taxon>Actinomycetota</taxon>
        <taxon>Actinomycetes</taxon>
        <taxon>Micrococcales</taxon>
        <taxon>Cellulomonadaceae</taxon>
        <taxon>Cellulomonas</taxon>
    </lineage>
</organism>
<evidence type="ECO:0000256" key="6">
    <source>
        <dbReference type="ARBA" id="ARBA00023027"/>
    </source>
</evidence>
<dbReference type="PRINTS" id="PR00411">
    <property type="entry name" value="PNDRDTASEI"/>
</dbReference>
<sequence>MTTALVLGGGLAGVAAAQALGQNAVTTTLVDRADYHQFQPLLYQVATSQLPAEDIARPLRTIFAAEADVDVVVQDVVAASFADRSLTLADGRTLTADHLVVAAGGRPNFFGIPGAAEHTFPLYSVADAERLRRHHRALVTEAAGTQVEPGALDIVVVGGGPTGVEVSGALAELFTALRKAGKLPDEGRVHLVDRGHAVLGPFSERAQQYAHRKLTDDGVLLRLGTGVDAVHPDHVELSDGTHLPTRTVIWAGGETGPEIVQSAGATTGRGGRLDVRPDLSVEGFPGVWAVGDVANVPSGPGEGVPTLPQLGSVAQQSGRWAGENVARLTRGEATRPFHYKDKGIMAMIGRNAAVAEVGAHRHEVDGPLAFAAWLGVHAMLLSGVHSRTDAFLSWAWDYFDRDHAATVESHDTPRRIAWGDDSQDVPHIDLGAPRT</sequence>
<keyword evidence="5" id="KW-0560">Oxidoreductase</keyword>
<keyword evidence="6" id="KW-0520">NAD</keyword>
<keyword evidence="3" id="KW-0285">Flavoprotein</keyword>
<keyword evidence="4" id="KW-0274">FAD</keyword>
<evidence type="ECO:0000256" key="1">
    <source>
        <dbReference type="ARBA" id="ARBA00005272"/>
    </source>
</evidence>
<evidence type="ECO:0000256" key="3">
    <source>
        <dbReference type="ARBA" id="ARBA00022630"/>
    </source>
</evidence>
<dbReference type="Proteomes" id="UP000632740">
    <property type="component" value="Unassembled WGS sequence"/>
</dbReference>
<dbReference type="EMBL" id="BONK01000001">
    <property type="protein sequence ID" value="GIG19424.1"/>
    <property type="molecule type" value="Genomic_DNA"/>
</dbReference>
<evidence type="ECO:0000259" key="9">
    <source>
        <dbReference type="Pfam" id="PF07992"/>
    </source>
</evidence>
<proteinExistence type="inferred from homology"/>
<dbReference type="PRINTS" id="PR00368">
    <property type="entry name" value="FADPNR"/>
</dbReference>
<dbReference type="Gene3D" id="3.50.50.100">
    <property type="match status" value="1"/>
</dbReference>
<evidence type="ECO:0000256" key="2">
    <source>
        <dbReference type="ARBA" id="ARBA00012637"/>
    </source>
</evidence>
<dbReference type="InterPro" id="IPR023753">
    <property type="entry name" value="FAD/NAD-binding_dom"/>
</dbReference>
<comment type="catalytic activity">
    <reaction evidence="7">
        <text>a quinone + NADH + H(+) = a quinol + NAD(+)</text>
        <dbReference type="Rhea" id="RHEA:46160"/>
        <dbReference type="ChEBI" id="CHEBI:15378"/>
        <dbReference type="ChEBI" id="CHEBI:24646"/>
        <dbReference type="ChEBI" id="CHEBI:57540"/>
        <dbReference type="ChEBI" id="CHEBI:57945"/>
        <dbReference type="ChEBI" id="CHEBI:132124"/>
        <dbReference type="EC" id="1.6.5.9"/>
    </reaction>
</comment>
<feature type="domain" description="FAD/NAD(P)-binding" evidence="9">
    <location>
        <begin position="5"/>
        <end position="318"/>
    </location>
</feature>
<dbReference type="AlphaFoldDB" id="A0A919P1I5"/>
<dbReference type="SUPFAM" id="SSF51905">
    <property type="entry name" value="FAD/NAD(P)-binding domain"/>
    <property type="match status" value="2"/>
</dbReference>
<dbReference type="RefSeq" id="WP_203747330.1">
    <property type="nucleotide sequence ID" value="NZ_BONK01000001.1"/>
</dbReference>
<protein>
    <recommendedName>
        <fullName evidence="2">NADH:ubiquinone reductase (non-electrogenic)</fullName>
        <ecNumber evidence="2">1.6.5.9</ecNumber>
    </recommendedName>
</protein>
<dbReference type="PANTHER" id="PTHR43706:SF47">
    <property type="entry name" value="EXTERNAL NADH-UBIQUINONE OXIDOREDUCTASE 1, MITOCHONDRIAL-RELATED"/>
    <property type="match status" value="1"/>
</dbReference>
<evidence type="ECO:0000313" key="11">
    <source>
        <dbReference type="Proteomes" id="UP000632740"/>
    </source>
</evidence>
<dbReference type="EC" id="1.6.5.9" evidence="2"/>
<evidence type="ECO:0000256" key="4">
    <source>
        <dbReference type="ARBA" id="ARBA00022827"/>
    </source>
</evidence>
<keyword evidence="11" id="KW-1185">Reference proteome</keyword>
<comment type="caution">
    <text evidence="10">The sequence shown here is derived from an EMBL/GenBank/DDBJ whole genome shotgun (WGS) entry which is preliminary data.</text>
</comment>
<gene>
    <name evidence="10" type="ORF">Cch01nite_01480</name>
</gene>
<dbReference type="InterPro" id="IPR036188">
    <property type="entry name" value="FAD/NAD-bd_sf"/>
</dbReference>
<evidence type="ECO:0000313" key="10">
    <source>
        <dbReference type="EMBL" id="GIG19424.1"/>
    </source>
</evidence>
<evidence type="ECO:0000256" key="7">
    <source>
        <dbReference type="ARBA" id="ARBA00047599"/>
    </source>
</evidence>
<dbReference type="PANTHER" id="PTHR43706">
    <property type="entry name" value="NADH DEHYDROGENASE"/>
    <property type="match status" value="1"/>
</dbReference>
<accession>A0A919P1I5</accession>